<dbReference type="SUPFAM" id="SSF100895">
    <property type="entry name" value="Kazal-type serine protease inhibitors"/>
    <property type="match status" value="1"/>
</dbReference>
<dbReference type="PATRIC" id="fig|1254432.3.peg.1933"/>
<dbReference type="STRING" id="1254432.SCE1572_08680"/>
<dbReference type="InterPro" id="IPR036058">
    <property type="entry name" value="Kazal_dom_sf"/>
</dbReference>
<protein>
    <recommendedName>
        <fullName evidence="1">Kazal-like domain-containing protein</fullName>
    </recommendedName>
</protein>
<gene>
    <name evidence="2" type="ORF">SCE1572_08680</name>
</gene>
<dbReference type="Proteomes" id="UP000014803">
    <property type="component" value="Chromosome"/>
</dbReference>
<evidence type="ECO:0000259" key="1">
    <source>
        <dbReference type="PROSITE" id="PS51465"/>
    </source>
</evidence>
<feature type="domain" description="Kazal-like" evidence="1">
    <location>
        <begin position="1"/>
        <end position="32"/>
    </location>
</feature>
<dbReference type="KEGG" id="scu:SCE1572_08680"/>
<dbReference type="Gene3D" id="3.30.60.30">
    <property type="match status" value="1"/>
</dbReference>
<sequence length="37" mass="3650">MPVCGCDDRTYANACLAAMAGVAVQAMGECDAAPTDG</sequence>
<name>S4XRS8_SORCE</name>
<dbReference type="EMBL" id="CP003969">
    <property type="protein sequence ID" value="AGP34575.1"/>
    <property type="molecule type" value="Genomic_DNA"/>
</dbReference>
<dbReference type="AlphaFoldDB" id="S4XRS8"/>
<organism evidence="2 3">
    <name type="scientific">Sorangium cellulosum So0157-2</name>
    <dbReference type="NCBI Taxonomy" id="1254432"/>
    <lineage>
        <taxon>Bacteria</taxon>
        <taxon>Pseudomonadati</taxon>
        <taxon>Myxococcota</taxon>
        <taxon>Polyangia</taxon>
        <taxon>Polyangiales</taxon>
        <taxon>Polyangiaceae</taxon>
        <taxon>Sorangium</taxon>
    </lineage>
</organism>
<dbReference type="InterPro" id="IPR002350">
    <property type="entry name" value="Kazal_dom"/>
</dbReference>
<proteinExistence type="predicted"/>
<evidence type="ECO:0000313" key="3">
    <source>
        <dbReference type="Proteomes" id="UP000014803"/>
    </source>
</evidence>
<dbReference type="HOGENOM" id="CLU_3348741_0_0_7"/>
<dbReference type="PROSITE" id="PS51465">
    <property type="entry name" value="KAZAL_2"/>
    <property type="match status" value="1"/>
</dbReference>
<reference evidence="2 3" key="1">
    <citation type="journal article" date="2013" name="Sci. Rep.">
        <title>Extraordinary expansion of a Sorangium cellulosum genome from an alkaline milieu.</title>
        <authorList>
            <person name="Han K."/>
            <person name="Li Z.F."/>
            <person name="Peng R."/>
            <person name="Zhu L.P."/>
            <person name="Zhou T."/>
            <person name="Wang L.G."/>
            <person name="Li S.G."/>
            <person name="Zhang X.B."/>
            <person name="Hu W."/>
            <person name="Wu Z.H."/>
            <person name="Qin N."/>
            <person name="Li Y.Z."/>
        </authorList>
    </citation>
    <scope>NUCLEOTIDE SEQUENCE [LARGE SCALE GENOMIC DNA]</scope>
    <source>
        <strain evidence="2 3">So0157-2</strain>
    </source>
</reference>
<evidence type="ECO:0000313" key="2">
    <source>
        <dbReference type="EMBL" id="AGP34575.1"/>
    </source>
</evidence>
<accession>S4XRS8</accession>